<accession>A0A524RPW5</accession>
<evidence type="ECO:0000259" key="1">
    <source>
        <dbReference type="SMART" id="SM00487"/>
    </source>
</evidence>
<dbReference type="GO" id="GO:0006289">
    <property type="term" value="P:nucleotide-excision repair"/>
    <property type="evidence" value="ECO:0007669"/>
    <property type="project" value="TreeGrafter"/>
</dbReference>
<reference evidence="2 3" key="1">
    <citation type="journal article" date="2019" name="mSystems">
        <title>Life at home and on the roam: Genomic adaptions reflect the dual lifestyle of an intracellular, facultative symbiont.</title>
        <authorList>
            <person name="Burgsdorf I."/>
        </authorList>
    </citation>
    <scope>NUCLEOTIDE SEQUENCE [LARGE SCALE GENOMIC DNA]</scope>
    <source>
        <strain evidence="2">277cV</strain>
    </source>
</reference>
<proteinExistence type="predicted"/>
<evidence type="ECO:0000313" key="2">
    <source>
        <dbReference type="EMBL" id="TGG94412.1"/>
    </source>
</evidence>
<dbReference type="SUPFAM" id="SSF52540">
    <property type="entry name" value="P-loop containing nucleoside triphosphate hydrolases"/>
    <property type="match status" value="1"/>
</dbReference>
<dbReference type="Pfam" id="PF00270">
    <property type="entry name" value="DEAD"/>
    <property type="match status" value="1"/>
</dbReference>
<comment type="caution">
    <text evidence="2">The sequence shown here is derived from an EMBL/GenBank/DDBJ whole genome shotgun (WGS) entry which is preliminary data.</text>
</comment>
<dbReference type="Proteomes" id="UP000317990">
    <property type="component" value="Unassembled WGS sequence"/>
</dbReference>
<dbReference type="PANTHER" id="PTHR47957">
    <property type="entry name" value="ATP-DEPENDENT HELICASE HRQ1"/>
    <property type="match status" value="1"/>
</dbReference>
<dbReference type="InterPro" id="IPR011545">
    <property type="entry name" value="DEAD/DEAH_box_helicase_dom"/>
</dbReference>
<dbReference type="PANTHER" id="PTHR47957:SF3">
    <property type="entry name" value="ATP-DEPENDENT HELICASE HRQ1"/>
    <property type="match status" value="1"/>
</dbReference>
<sequence length="693" mass="78075">MHDPIGSFTRIRELYLSYLDTAFRIEKQAIAEERRKLLRSPGVLCTEPLLEPQPEWVNDERRFDDLLDEQGDQAVLAPLSRHARQLFLKLIRCGLIGRDTAGELYRPYQHQLEMLAKGVRDGQAGIVTSGTGSGKTESFLLPVLATILAEATRKHGGWTPPGPDYLQHRWWCDGQGRSQAASDSKGTYALREGVKIRGLEWDDFDQRHQRAGETRPAAIRALILYPMNALVEDQMARLRAAIDSQDARDLLKRELHGNRIFFGRYTGQTPGGPCYWRPHERELRRSGKPGTTPLKDLIPGVHSERTLTQWKQQVASSRQRRIEDMLEAYARMEDLQRDVRRQIKLQPEQQAGWSQSDEERETAFAFPSTDGGEMLSRWDMQKTPPDILITNISMLNAMLSRSSEQCMLEQTRDWLASDPRNRFTLVIDELHLQRGSEGTEFMYLVRLLMVRLGLDQSERHHQLRLLSSSASLPDKGDCAEESLDFLRDAFADFSLPEGSKRDTWRKAIVPGMIKSRPDQSPLWKLPTDPASVREACLAFWESPKAPTDSDGLLSLEALDGTDPAHTTLMDALGLPPDRDAKHRWLMFARATGQALERACTAPDQPDPRATGIGTIAERIWPGHGWSEGVVEKVIRLLCAVVGCVGEGPSGAEASLPRFRLHTFFKNPEGLYASVVPPSERNVVGLNPVAAYRL</sequence>
<dbReference type="InterPro" id="IPR014001">
    <property type="entry name" value="Helicase_ATP-bd"/>
</dbReference>
<dbReference type="GO" id="GO:0003676">
    <property type="term" value="F:nucleic acid binding"/>
    <property type="evidence" value="ECO:0007669"/>
    <property type="project" value="InterPro"/>
</dbReference>
<dbReference type="GO" id="GO:0005524">
    <property type="term" value="F:ATP binding"/>
    <property type="evidence" value="ECO:0007669"/>
    <property type="project" value="InterPro"/>
</dbReference>
<keyword evidence="2" id="KW-0067">ATP-binding</keyword>
<evidence type="ECO:0000313" key="3">
    <source>
        <dbReference type="Proteomes" id="UP000317990"/>
    </source>
</evidence>
<dbReference type="AlphaFoldDB" id="A0A524RPW5"/>
<organism evidence="2 3">
    <name type="scientific">Aphanocapsa feldmannii 277cV</name>
    <dbReference type="NCBI Taxonomy" id="2507553"/>
    <lineage>
        <taxon>Bacteria</taxon>
        <taxon>Bacillati</taxon>
        <taxon>Cyanobacteriota</taxon>
        <taxon>Cyanophyceae</taxon>
        <taxon>Oscillatoriophycideae</taxon>
        <taxon>Chroococcales</taxon>
        <taxon>Microcystaceae</taxon>
        <taxon>Aphanocapsa</taxon>
    </lineage>
</organism>
<protein>
    <submittedName>
        <fullName evidence="2">DEAD/DEAH box helicase</fullName>
    </submittedName>
</protein>
<gene>
    <name evidence="2" type="ORF">ERJ67_02975</name>
</gene>
<dbReference type="GO" id="GO:0043138">
    <property type="term" value="F:3'-5' DNA helicase activity"/>
    <property type="evidence" value="ECO:0007669"/>
    <property type="project" value="TreeGrafter"/>
</dbReference>
<name>A0A524RPW5_9CHRO</name>
<dbReference type="GO" id="GO:0036297">
    <property type="term" value="P:interstrand cross-link repair"/>
    <property type="evidence" value="ECO:0007669"/>
    <property type="project" value="TreeGrafter"/>
</dbReference>
<dbReference type="EMBL" id="SRMO01000039">
    <property type="protein sequence ID" value="TGG94412.1"/>
    <property type="molecule type" value="Genomic_DNA"/>
</dbReference>
<dbReference type="InterPro" id="IPR027417">
    <property type="entry name" value="P-loop_NTPase"/>
</dbReference>
<keyword evidence="2" id="KW-0547">Nucleotide-binding</keyword>
<feature type="domain" description="Helicase ATP-binding" evidence="1">
    <location>
        <begin position="103"/>
        <end position="508"/>
    </location>
</feature>
<keyword evidence="2" id="KW-0378">Hydrolase</keyword>
<keyword evidence="2" id="KW-0347">Helicase</keyword>
<dbReference type="Gene3D" id="3.40.50.300">
    <property type="entry name" value="P-loop containing nucleotide triphosphate hydrolases"/>
    <property type="match status" value="2"/>
</dbReference>
<dbReference type="SMART" id="SM00487">
    <property type="entry name" value="DEXDc"/>
    <property type="match status" value="1"/>
</dbReference>